<organism evidence="1 2">
    <name type="scientific">Thiohalobacter thiocyanaticus</name>
    <dbReference type="NCBI Taxonomy" id="585455"/>
    <lineage>
        <taxon>Bacteria</taxon>
        <taxon>Pseudomonadati</taxon>
        <taxon>Pseudomonadota</taxon>
        <taxon>Gammaproteobacteria</taxon>
        <taxon>Thiohalobacterales</taxon>
        <taxon>Thiohalobacteraceae</taxon>
        <taxon>Thiohalobacter</taxon>
    </lineage>
</organism>
<keyword evidence="1" id="KW-0030">Aminoacyl-tRNA synthetase</keyword>
<sequence length="675" mass="73482">MLLMPLCVVAIEQLQLHLPGLEGRGLVITGLSTEIEFLPSGRLAGRIEIERLEHIPSGERLQGLRLQCDELALEEAVRLRCGKGRFALADWRGQPLQGPFTLDHAPDRDSLTLKLGPVAYAGGRVRLELEYTAGRWRARVEGQHLAAQTLAALAAPWLPEGYRFGAGRLDLQAEAAGAAALLQRLVLDLQVGQVAFSNASGLAAGEALAGELSLSAQRTGNDYEGSFDLALDQGGLYLDPVYTDFAVQPLQASGQYHLIPDAGRVRVSGVELLQPDLLVATLEAELSPAADALLQQARVDIQRLELAGFFPTYAAPWLAGTAFSDLAARGRISGSLSLRDDRLESVDVVLNAVALEDPAQRLSLEGLAGNLAWGRDDRPRTLRIGWEGGSLYRLELGAAGFRLQSQGSQYRLLEPAEVEVLDGRLLIEEWELSDPGSGAMRWQIDAILTPVSMQRLTTALEWPPMQGQLSGVIPELRYAEGRVEVGGMLLVRVFDGAVRLRDLRLDQPLGLVPQLQADIEIDNIDLEQLTGTFAFGRIEGRLDGHIRKLWLQNWEPLAFDAALVTPADDTSRHRISQRAVDNLSRIGGGVGQALSQTFLGLFEEFPYDRLGIRCRLRNGICEMGGVAPAEQGYYLVRGTRLPPRINVIGYADTVDWPALVERLKAATAGGAPQIQ</sequence>
<accession>A0A1Z4VQ85</accession>
<evidence type="ECO:0000313" key="2">
    <source>
        <dbReference type="Proteomes" id="UP000218765"/>
    </source>
</evidence>
<dbReference type="EMBL" id="AP018052">
    <property type="protein sequence ID" value="BAZ93478.1"/>
    <property type="molecule type" value="Genomic_DNA"/>
</dbReference>
<keyword evidence="2" id="KW-1185">Reference proteome</keyword>
<dbReference type="KEGG" id="ttc:FOKN1_1078"/>
<dbReference type="GO" id="GO:0004812">
    <property type="term" value="F:aminoacyl-tRNA ligase activity"/>
    <property type="evidence" value="ECO:0007669"/>
    <property type="project" value="UniProtKB-KW"/>
</dbReference>
<protein>
    <submittedName>
        <fullName evidence="1">Tryptophanyl-tRNA synthetase</fullName>
    </submittedName>
</protein>
<reference evidence="1 2" key="1">
    <citation type="submission" date="2017-05" db="EMBL/GenBank/DDBJ databases">
        <title>Thiocyanate degradation by Thiohalobacter thiocyanaticus FOKN1.</title>
        <authorList>
            <person name="Oshiki M."/>
            <person name="Fukushima T."/>
            <person name="Kawano S."/>
            <person name="Nakagawa J."/>
        </authorList>
    </citation>
    <scope>NUCLEOTIDE SEQUENCE [LARGE SCALE GENOMIC DNA]</scope>
    <source>
        <strain evidence="1 2">FOKN1</strain>
    </source>
</reference>
<evidence type="ECO:0000313" key="1">
    <source>
        <dbReference type="EMBL" id="BAZ93478.1"/>
    </source>
</evidence>
<gene>
    <name evidence="1" type="ORF">FOKN1_1078</name>
</gene>
<proteinExistence type="predicted"/>
<name>A0A1Z4VQ85_9GAMM</name>
<dbReference type="Proteomes" id="UP000218765">
    <property type="component" value="Chromosome"/>
</dbReference>
<keyword evidence="1" id="KW-0436">Ligase</keyword>
<dbReference type="AlphaFoldDB" id="A0A1Z4VQ85"/>